<keyword evidence="3" id="KW-1185">Reference proteome</keyword>
<evidence type="ECO:0000313" key="2">
    <source>
        <dbReference type="EMBL" id="GGM55936.1"/>
    </source>
</evidence>
<evidence type="ECO:0000256" key="1">
    <source>
        <dbReference type="SAM" id="Coils"/>
    </source>
</evidence>
<keyword evidence="1" id="KW-0175">Coiled coil</keyword>
<protein>
    <submittedName>
        <fullName evidence="2">Uncharacterized protein</fullName>
    </submittedName>
</protein>
<sequence>MSELDDLARRITALEARMKEVARDAGAARVLASGADGDVSELRAVLRSHTSVLNTIRSDQLQLRLELTNRIDQLEARLDAKVDHLEARLDTKVGQLDTKVDQLDAKVDQLDAKIDIKVDQLDAKIDTKVDQLRSGQEEILRLLRERG</sequence>
<comment type="caution">
    <text evidence="2">The sequence shown here is derived from an EMBL/GenBank/DDBJ whole genome shotgun (WGS) entry which is preliminary data.</text>
</comment>
<dbReference type="Proteomes" id="UP000637578">
    <property type="component" value="Unassembled WGS sequence"/>
</dbReference>
<accession>A0A8J3CF05</accession>
<dbReference type="RefSeq" id="WP_189057838.1">
    <property type="nucleotide sequence ID" value="NZ_BMMK01000011.1"/>
</dbReference>
<proteinExistence type="predicted"/>
<organism evidence="2 3">
    <name type="scientific">Longimycelium tulufanense</name>
    <dbReference type="NCBI Taxonomy" id="907463"/>
    <lineage>
        <taxon>Bacteria</taxon>
        <taxon>Bacillati</taxon>
        <taxon>Actinomycetota</taxon>
        <taxon>Actinomycetes</taxon>
        <taxon>Pseudonocardiales</taxon>
        <taxon>Pseudonocardiaceae</taxon>
        <taxon>Longimycelium</taxon>
    </lineage>
</organism>
<dbReference type="EMBL" id="BMMK01000011">
    <property type="protein sequence ID" value="GGM55936.1"/>
    <property type="molecule type" value="Genomic_DNA"/>
</dbReference>
<gene>
    <name evidence="2" type="ORF">GCM10012275_28830</name>
</gene>
<name>A0A8J3CF05_9PSEU</name>
<dbReference type="SUPFAM" id="SSF58113">
    <property type="entry name" value="Apolipoprotein A-I"/>
    <property type="match status" value="1"/>
</dbReference>
<dbReference type="Gene3D" id="1.10.287.1490">
    <property type="match status" value="1"/>
</dbReference>
<reference evidence="2" key="1">
    <citation type="journal article" date="2014" name="Int. J. Syst. Evol. Microbiol.">
        <title>Complete genome sequence of Corynebacterium casei LMG S-19264T (=DSM 44701T), isolated from a smear-ripened cheese.</title>
        <authorList>
            <consortium name="US DOE Joint Genome Institute (JGI-PGF)"/>
            <person name="Walter F."/>
            <person name="Albersmeier A."/>
            <person name="Kalinowski J."/>
            <person name="Ruckert C."/>
        </authorList>
    </citation>
    <scope>NUCLEOTIDE SEQUENCE</scope>
    <source>
        <strain evidence="2">CGMCC 4.5737</strain>
    </source>
</reference>
<dbReference type="AlphaFoldDB" id="A0A8J3CF05"/>
<feature type="coiled-coil region" evidence="1">
    <location>
        <begin position="57"/>
        <end position="120"/>
    </location>
</feature>
<reference evidence="2" key="2">
    <citation type="submission" date="2020-09" db="EMBL/GenBank/DDBJ databases">
        <authorList>
            <person name="Sun Q."/>
            <person name="Zhou Y."/>
        </authorList>
    </citation>
    <scope>NUCLEOTIDE SEQUENCE</scope>
    <source>
        <strain evidence="2">CGMCC 4.5737</strain>
    </source>
</reference>
<evidence type="ECO:0000313" key="3">
    <source>
        <dbReference type="Proteomes" id="UP000637578"/>
    </source>
</evidence>